<dbReference type="Pfam" id="PF03659">
    <property type="entry name" value="Glyco_hydro_71"/>
    <property type="match status" value="1"/>
</dbReference>
<proteinExistence type="predicted"/>
<dbReference type="EMBL" id="JAGPNK010000005">
    <property type="protein sequence ID" value="KAH7320769.1"/>
    <property type="molecule type" value="Genomic_DNA"/>
</dbReference>
<evidence type="ECO:0000256" key="1">
    <source>
        <dbReference type="SAM" id="MobiDB-lite"/>
    </source>
</evidence>
<keyword evidence="3" id="KW-1185">Reference proteome</keyword>
<dbReference type="Proteomes" id="UP000813444">
    <property type="component" value="Unassembled WGS sequence"/>
</dbReference>
<dbReference type="InterPro" id="IPR005197">
    <property type="entry name" value="Glyco_hydro_71"/>
</dbReference>
<evidence type="ECO:0000313" key="2">
    <source>
        <dbReference type="EMBL" id="KAH7320769.1"/>
    </source>
</evidence>
<sequence>MIGNTEYYNSADFVLEMRHAQAAHIDGFVLNIAYQEPANERSIPTAFEAAASIGFKLLFSFDYAGNGNWPKDTVIGMINKYKSHPSYFMRGSQPLVSTFEGFKSASEWTDIKRQTNCYFMPSWSSMGAKRAVRTGVTDGLFSWGAWPEGPSKTDMEIDASYLIFLNGSSYMMPVSPWFFTNLPGYNKNWLWRGDSLWHDRWNLVFSLVSQDQWTGEPEYLQIISWNDFGESHYIGPLNSKAYTAFDIGKAPYNYAEGMPHDAWRMLLPFAIDTYKNGIATITEEVFVTWYRLTPASACGTGGTTGNTAAQLQPEMAPGELSQDKIFFSAVLTGILLPRITINGRTEVLKWDDVPYGLVGMYHGSYAYNGRTGKVLLELIDTDGRVFATLPGLDLRNSCSKGITNWNPWVGGVPTTRSVNKAPALSLKDQKCMLGTGREGYKELCEFSCALGYCPPGPCTCTKLGMPELELEPKNVDGYPLPGGDCTYKGLCSHACNYGLCPSQYCTTDASAKDKCVIPPEEPDPSDPESGGGGAGSEACTSGTGEGGLMGLCDFSCGRGYCPQPMCKCTGRGPVITPPVPNSPSGYAAPGVGSEYSGVCNFACSRGYCPQGPCTYTRPPPNSGGGWQVEVPPMDPGSDAYKAITCTNPGIINANDKVDWRCRLTKETP</sequence>
<organism evidence="2 3">
    <name type="scientific">Stachybotrys elegans</name>
    <dbReference type="NCBI Taxonomy" id="80388"/>
    <lineage>
        <taxon>Eukaryota</taxon>
        <taxon>Fungi</taxon>
        <taxon>Dikarya</taxon>
        <taxon>Ascomycota</taxon>
        <taxon>Pezizomycotina</taxon>
        <taxon>Sordariomycetes</taxon>
        <taxon>Hypocreomycetidae</taxon>
        <taxon>Hypocreales</taxon>
        <taxon>Stachybotryaceae</taxon>
        <taxon>Stachybotrys</taxon>
    </lineage>
</organism>
<dbReference type="AlphaFoldDB" id="A0A8K0SX79"/>
<name>A0A8K0SX79_9HYPO</name>
<gene>
    <name evidence="2" type="ORF">B0I35DRAFT_450473</name>
</gene>
<comment type="caution">
    <text evidence="2">The sequence shown here is derived from an EMBL/GenBank/DDBJ whole genome shotgun (WGS) entry which is preliminary data.</text>
</comment>
<dbReference type="GO" id="GO:0051118">
    <property type="term" value="F:glucan endo-1,3-alpha-glucosidase activity"/>
    <property type="evidence" value="ECO:0007669"/>
    <property type="project" value="InterPro"/>
</dbReference>
<feature type="region of interest" description="Disordered" evidence="1">
    <location>
        <begin position="516"/>
        <end position="538"/>
    </location>
</feature>
<dbReference type="CDD" id="cd11577">
    <property type="entry name" value="GH71"/>
    <property type="match status" value="1"/>
</dbReference>
<dbReference type="Gene3D" id="3.20.20.80">
    <property type="entry name" value="Glycosidases"/>
    <property type="match status" value="1"/>
</dbReference>
<protein>
    <submittedName>
        <fullName evidence="2">Glycosyl hydrolase family 71-domain-containing protein</fullName>
    </submittedName>
</protein>
<evidence type="ECO:0000313" key="3">
    <source>
        <dbReference type="Proteomes" id="UP000813444"/>
    </source>
</evidence>
<accession>A0A8K0SX79</accession>
<dbReference type="OrthoDB" id="1046782at2759"/>
<reference evidence="2" key="1">
    <citation type="journal article" date="2021" name="Nat. Commun.">
        <title>Genetic determinants of endophytism in the Arabidopsis root mycobiome.</title>
        <authorList>
            <person name="Mesny F."/>
            <person name="Miyauchi S."/>
            <person name="Thiergart T."/>
            <person name="Pickel B."/>
            <person name="Atanasova L."/>
            <person name="Karlsson M."/>
            <person name="Huettel B."/>
            <person name="Barry K.W."/>
            <person name="Haridas S."/>
            <person name="Chen C."/>
            <person name="Bauer D."/>
            <person name="Andreopoulos W."/>
            <person name="Pangilinan J."/>
            <person name="LaButti K."/>
            <person name="Riley R."/>
            <person name="Lipzen A."/>
            <person name="Clum A."/>
            <person name="Drula E."/>
            <person name="Henrissat B."/>
            <person name="Kohler A."/>
            <person name="Grigoriev I.V."/>
            <person name="Martin F.M."/>
            <person name="Hacquard S."/>
        </authorList>
    </citation>
    <scope>NUCLEOTIDE SEQUENCE</scope>
    <source>
        <strain evidence="2">MPI-CAGE-CH-0235</strain>
    </source>
</reference>
<keyword evidence="2" id="KW-0378">Hydrolase</keyword>